<dbReference type="EMBL" id="FRFG01000109">
    <property type="protein sequence ID" value="SHO59258.1"/>
    <property type="molecule type" value="Genomic_DNA"/>
</dbReference>
<accession>A0A1M7Z2S4</accession>
<reference evidence="3" key="1">
    <citation type="submission" date="2016-12" db="EMBL/GenBank/DDBJ databases">
        <authorList>
            <person name="Rodrigo-Torres L."/>
            <person name="Arahal R.D."/>
            <person name="Lucena T."/>
        </authorList>
    </citation>
    <scope>NUCLEOTIDE SEQUENCE [LARGE SCALE GENOMIC DNA]</scope>
</reference>
<dbReference type="STRING" id="1117707.VQ7734_05038"/>
<dbReference type="Proteomes" id="UP000184600">
    <property type="component" value="Unassembled WGS sequence"/>
</dbReference>
<gene>
    <name evidence="2" type="ORF">VQ7734_05038</name>
</gene>
<sequence length="176" mass="17960">MSTSQASASAASAQTATEQATIATTQAEMSTSQASASAASAQTATEQATIATTQAEAATSQAGASAASAQTATKQAARAEELVNAATGGSLLKDQNLADLSSTQTARQNLNVYSTTQIDKQIAGRVAVTTTICGKPLTDNIELSPEDVGINSSDDAELHRRLRINSLIGENLLPIY</sequence>
<proteinExistence type="predicted"/>
<organism evidence="2 3">
    <name type="scientific">Vibrio quintilis</name>
    <dbReference type="NCBI Taxonomy" id="1117707"/>
    <lineage>
        <taxon>Bacteria</taxon>
        <taxon>Pseudomonadati</taxon>
        <taxon>Pseudomonadota</taxon>
        <taxon>Gammaproteobacteria</taxon>
        <taxon>Vibrionales</taxon>
        <taxon>Vibrionaceae</taxon>
        <taxon>Vibrio</taxon>
    </lineage>
</organism>
<name>A0A1M7Z2S4_9VIBR</name>
<evidence type="ECO:0000256" key="1">
    <source>
        <dbReference type="SAM" id="MobiDB-lite"/>
    </source>
</evidence>
<keyword evidence="3" id="KW-1185">Reference proteome</keyword>
<feature type="region of interest" description="Disordered" evidence="1">
    <location>
        <begin position="1"/>
        <end position="45"/>
    </location>
</feature>
<dbReference type="AlphaFoldDB" id="A0A1M7Z2S4"/>
<evidence type="ECO:0000313" key="3">
    <source>
        <dbReference type="Proteomes" id="UP000184600"/>
    </source>
</evidence>
<protein>
    <submittedName>
        <fullName evidence="2">Uncharacterized protein</fullName>
    </submittedName>
</protein>
<evidence type="ECO:0000313" key="2">
    <source>
        <dbReference type="EMBL" id="SHO59258.1"/>
    </source>
</evidence>